<evidence type="ECO:0000313" key="2">
    <source>
        <dbReference type="EMBL" id="MFC5948032.1"/>
    </source>
</evidence>
<dbReference type="PANTHER" id="PTHR47691">
    <property type="entry name" value="REGULATOR-RELATED"/>
    <property type="match status" value="1"/>
</dbReference>
<dbReference type="InterPro" id="IPR000792">
    <property type="entry name" value="Tscrpt_reg_LuxR_C"/>
</dbReference>
<dbReference type="InterPro" id="IPR027417">
    <property type="entry name" value="P-loop_NTPase"/>
</dbReference>
<reference evidence="3" key="1">
    <citation type="journal article" date="2019" name="Int. J. Syst. Evol. Microbiol.">
        <title>The Global Catalogue of Microorganisms (GCM) 10K type strain sequencing project: providing services to taxonomists for standard genome sequencing and annotation.</title>
        <authorList>
            <consortium name="The Broad Institute Genomics Platform"/>
            <consortium name="The Broad Institute Genome Sequencing Center for Infectious Disease"/>
            <person name="Wu L."/>
            <person name="Ma J."/>
        </authorList>
    </citation>
    <scope>NUCLEOTIDE SEQUENCE [LARGE SCALE GENOMIC DNA]</scope>
    <source>
        <strain evidence="3">CGMCC 4.7397</strain>
    </source>
</reference>
<dbReference type="RefSeq" id="WP_379565090.1">
    <property type="nucleotide sequence ID" value="NZ_JBHSQK010000011.1"/>
</dbReference>
<evidence type="ECO:0000259" key="1">
    <source>
        <dbReference type="PROSITE" id="PS50043"/>
    </source>
</evidence>
<dbReference type="Proteomes" id="UP001596119">
    <property type="component" value="Unassembled WGS sequence"/>
</dbReference>
<protein>
    <submittedName>
        <fullName evidence="2">LuxR C-terminal-related transcriptional regulator</fullName>
    </submittedName>
</protein>
<dbReference type="PANTHER" id="PTHR47691:SF3">
    <property type="entry name" value="HTH-TYPE TRANSCRIPTIONAL REGULATOR RV0890C-RELATED"/>
    <property type="match status" value="1"/>
</dbReference>
<dbReference type="SUPFAM" id="SSF52540">
    <property type="entry name" value="P-loop containing nucleoside triphosphate hydrolases"/>
    <property type="match status" value="1"/>
</dbReference>
<accession>A0ABW1I6M4</accession>
<dbReference type="Gene3D" id="1.10.10.10">
    <property type="entry name" value="Winged helix-like DNA-binding domain superfamily/Winged helix DNA-binding domain"/>
    <property type="match status" value="1"/>
</dbReference>
<sequence length="896" mass="91792">MTGAEVPAAVSSFVGRTEELEALAGLTVGARLVTVTGPGGCGKTRLVLEAVRGRPLHGFVELSAVGRHADLALAVLAACGLREEPGRAPLEVLGDRLSGAAGLLVLDTCEHLRREVAALVGALLGRCAALRVIATSRVSLGVDGEAVLPLTGLDPDGSGVVLLLDRARRVQPGLPAGPGTEAVAVEICTLADGLPLAIELAAAHARALPLEGIRDGMADRIGFLARPDAAGVGRHRSLAVSLDWSVGLVGDRARSALRALSVLEGRFPLAAATAVADRAALEELVDHSLVRFDPVDGRYRLLDTVREYAAAHRRPGEADAARRRLLGWAGTFAREVRDGLEHGDQTAVRRVDLADAALRCALEGALEPAGDPAAAAAVAEDLAFGWSLRGRCGEGLGLVQRLAAVLDPVPPGLAWAHAFLAFYSGDMGTSLTVAGRAAEADDPRIRARSLILIGMVQAFADPAAAEPVLSEAAGAAATSGDEWGRVEAVQCRAYTHLFRGQPDEAVRCADGVVAVLDRLGHGQLRAWDAAIRADAAESCGHYPEAVAHGRRGWELAVAVGEPVSAGGALLPLLRALVATGRGDEAARMLEEGLLFLHTHPGLGSAETGHLATAVVASTGPPEAAAQAARSALDAGGQLPHQAAEAALLLAVARLRLQDPDGAREAARTGAERAAVLGHRGLGAAAVLTEAAACRCLGVDAGGAVHEALALLHSLGLRPRVAEGVDGVAASASDAGRAPVAARLHAAAAALREDLGVPPTPLAQLLAPSEAERGPAGAWAEGARLGAGGAVAYALRSRGRRGRPRSGWESLTPTELQVVELVATGRSNAEIGSRLLVSAGTVRTHLRSVFAKLGVTNRVELAAWAVEAGHTGRPGASAARQMFPARGVPSVPRHGPT</sequence>
<organism evidence="2 3">
    <name type="scientific">Pseudonocardia lutea</name>
    <dbReference type="NCBI Taxonomy" id="2172015"/>
    <lineage>
        <taxon>Bacteria</taxon>
        <taxon>Bacillati</taxon>
        <taxon>Actinomycetota</taxon>
        <taxon>Actinomycetes</taxon>
        <taxon>Pseudonocardiales</taxon>
        <taxon>Pseudonocardiaceae</taxon>
        <taxon>Pseudonocardia</taxon>
    </lineage>
</organism>
<proteinExistence type="predicted"/>
<dbReference type="SUPFAM" id="SSF48452">
    <property type="entry name" value="TPR-like"/>
    <property type="match status" value="1"/>
</dbReference>
<dbReference type="SMART" id="SM00421">
    <property type="entry name" value="HTH_LUXR"/>
    <property type="match status" value="1"/>
</dbReference>
<gene>
    <name evidence="2" type="ORF">ACFQH9_07070</name>
</gene>
<comment type="caution">
    <text evidence="2">The sequence shown here is derived from an EMBL/GenBank/DDBJ whole genome shotgun (WGS) entry which is preliminary data.</text>
</comment>
<dbReference type="PROSITE" id="PS00622">
    <property type="entry name" value="HTH_LUXR_1"/>
    <property type="match status" value="1"/>
</dbReference>
<dbReference type="CDD" id="cd06170">
    <property type="entry name" value="LuxR_C_like"/>
    <property type="match status" value="1"/>
</dbReference>
<dbReference type="InterPro" id="IPR011990">
    <property type="entry name" value="TPR-like_helical_dom_sf"/>
</dbReference>
<keyword evidence="3" id="KW-1185">Reference proteome</keyword>
<dbReference type="SUPFAM" id="SSF46894">
    <property type="entry name" value="C-terminal effector domain of the bipartite response regulators"/>
    <property type="match status" value="1"/>
</dbReference>
<dbReference type="Gene3D" id="3.40.50.300">
    <property type="entry name" value="P-loop containing nucleotide triphosphate hydrolases"/>
    <property type="match status" value="1"/>
</dbReference>
<dbReference type="InterPro" id="IPR016032">
    <property type="entry name" value="Sig_transdc_resp-reg_C-effctor"/>
</dbReference>
<dbReference type="PROSITE" id="PS50043">
    <property type="entry name" value="HTH_LUXR_2"/>
    <property type="match status" value="1"/>
</dbReference>
<evidence type="ECO:0000313" key="3">
    <source>
        <dbReference type="Proteomes" id="UP001596119"/>
    </source>
</evidence>
<dbReference type="Pfam" id="PF00196">
    <property type="entry name" value="GerE"/>
    <property type="match status" value="1"/>
</dbReference>
<name>A0ABW1I6M4_9PSEU</name>
<feature type="domain" description="HTH luxR-type" evidence="1">
    <location>
        <begin position="803"/>
        <end position="868"/>
    </location>
</feature>
<dbReference type="EMBL" id="JBHSQK010000011">
    <property type="protein sequence ID" value="MFC5948032.1"/>
    <property type="molecule type" value="Genomic_DNA"/>
</dbReference>
<dbReference type="Gene3D" id="1.25.40.10">
    <property type="entry name" value="Tetratricopeptide repeat domain"/>
    <property type="match status" value="1"/>
</dbReference>
<dbReference type="InterPro" id="IPR036388">
    <property type="entry name" value="WH-like_DNA-bd_sf"/>
</dbReference>
<dbReference type="PRINTS" id="PR00038">
    <property type="entry name" value="HTHLUXR"/>
</dbReference>